<evidence type="ECO:0000313" key="6">
    <source>
        <dbReference type="EMBL" id="GHA68359.1"/>
    </source>
</evidence>
<dbReference type="PANTHER" id="PTHR38683">
    <property type="entry name" value="CHORISMATE PYRUVATE-LYASE"/>
    <property type="match status" value="1"/>
</dbReference>
<accession>A0A8J3FXX5</accession>
<dbReference type="EC" id="4.1.3.40" evidence="5"/>
<dbReference type="Pfam" id="PF04345">
    <property type="entry name" value="Chor_lyase"/>
    <property type="match status" value="1"/>
</dbReference>
<dbReference type="InterPro" id="IPR028978">
    <property type="entry name" value="Chorismate_lyase_/UTRA_dom_sf"/>
</dbReference>
<feature type="binding site" evidence="5">
    <location>
        <position position="109"/>
    </location>
    <ligand>
        <name>substrate</name>
    </ligand>
</feature>
<comment type="function">
    <text evidence="5">Removes the pyruvyl group from chorismate, with concomitant aromatization of the ring, to provide 4-hydroxybenzoate (4HB) for the ubiquinone pathway.</text>
</comment>
<protein>
    <recommendedName>
        <fullName evidence="5">Probable chorismate pyruvate-lyase</fullName>
        <shortName evidence="5">CL</shortName>
        <shortName evidence="5">CPL</shortName>
        <ecNumber evidence="5">4.1.3.40</ecNumber>
    </recommendedName>
</protein>
<evidence type="ECO:0000256" key="1">
    <source>
        <dbReference type="ARBA" id="ARBA00022490"/>
    </source>
</evidence>
<dbReference type="GO" id="GO:0042866">
    <property type="term" value="P:pyruvate biosynthetic process"/>
    <property type="evidence" value="ECO:0007669"/>
    <property type="project" value="UniProtKB-UniRule"/>
</dbReference>
<name>A0A8J3FXX5_9BURK</name>
<dbReference type="GO" id="GO:0008813">
    <property type="term" value="F:chorismate lyase activity"/>
    <property type="evidence" value="ECO:0007669"/>
    <property type="project" value="UniProtKB-UniRule"/>
</dbReference>
<dbReference type="GO" id="GO:0006744">
    <property type="term" value="P:ubiquinone biosynthetic process"/>
    <property type="evidence" value="ECO:0007669"/>
    <property type="project" value="UniProtKB-UniRule"/>
</dbReference>
<comment type="caution">
    <text evidence="5">Lacks conserved residue(s) required for the propagation of feature annotation.</text>
</comment>
<keyword evidence="3 5" id="KW-0456">Lyase</keyword>
<feature type="binding site" evidence="5">
    <location>
        <position position="71"/>
    </location>
    <ligand>
        <name>substrate</name>
    </ligand>
</feature>
<comment type="subcellular location">
    <subcellularLocation>
        <location evidence="5">Cytoplasm</location>
    </subcellularLocation>
</comment>
<keyword evidence="1 5" id="KW-0963">Cytoplasm</keyword>
<comment type="catalytic activity">
    <reaction evidence="5">
        <text>chorismate = 4-hydroxybenzoate + pyruvate</text>
        <dbReference type="Rhea" id="RHEA:16505"/>
        <dbReference type="ChEBI" id="CHEBI:15361"/>
        <dbReference type="ChEBI" id="CHEBI:17879"/>
        <dbReference type="ChEBI" id="CHEBI:29748"/>
        <dbReference type="EC" id="4.1.3.40"/>
    </reaction>
</comment>
<keyword evidence="2 5" id="KW-0831">Ubiquinone biosynthesis</keyword>
<dbReference type="Proteomes" id="UP000614287">
    <property type="component" value="Unassembled WGS sequence"/>
</dbReference>
<evidence type="ECO:0000256" key="4">
    <source>
        <dbReference type="ARBA" id="ARBA00023317"/>
    </source>
</evidence>
<comment type="similarity">
    <text evidence="5">Belongs to the UbiC family.</text>
</comment>
<dbReference type="PANTHER" id="PTHR38683:SF1">
    <property type="entry name" value="CHORISMATE PYRUVATE-LYASE"/>
    <property type="match status" value="1"/>
</dbReference>
<dbReference type="GO" id="GO:0005829">
    <property type="term" value="C:cytosol"/>
    <property type="evidence" value="ECO:0007669"/>
    <property type="project" value="TreeGrafter"/>
</dbReference>
<dbReference type="AlphaFoldDB" id="A0A8J3FXX5"/>
<sequence length="189" mass="22118">MPALHSPWQIYVPRIDRAHRHWLTDVGSLTQKLKQHSQGFTVLRQAQQRAPTPLAESHAINMPNRRRTWQREVLLLCDGIPVVYAHTITPLESVSRDWPFFKRLGNQALGVALFANPLIRRAHFEYTRLSERDELYQTTQAAVANHGLVLPKHIWARRCIFHHNRHKNSRMMVTEVMLPAIYNLRKQTL</sequence>
<dbReference type="EMBL" id="BMZG01000003">
    <property type="protein sequence ID" value="GHA68359.1"/>
    <property type="molecule type" value="Genomic_DNA"/>
</dbReference>
<dbReference type="UniPathway" id="UPA00232"/>
<proteinExistence type="inferred from homology"/>
<keyword evidence="4 5" id="KW-0670">Pyruvate</keyword>
<keyword evidence="7" id="KW-1185">Reference proteome</keyword>
<evidence type="ECO:0000313" key="7">
    <source>
        <dbReference type="Proteomes" id="UP000614287"/>
    </source>
</evidence>
<dbReference type="Gene3D" id="3.40.1410.10">
    <property type="entry name" value="Chorismate lyase-like"/>
    <property type="match status" value="1"/>
</dbReference>
<dbReference type="HAMAP" id="MF_01632">
    <property type="entry name" value="UbiC"/>
    <property type="match status" value="1"/>
</dbReference>
<evidence type="ECO:0000256" key="2">
    <source>
        <dbReference type="ARBA" id="ARBA00022688"/>
    </source>
</evidence>
<dbReference type="SUPFAM" id="SSF64288">
    <property type="entry name" value="Chorismate lyase-like"/>
    <property type="match status" value="1"/>
</dbReference>
<dbReference type="InterPro" id="IPR007440">
    <property type="entry name" value="Chorismate--pyruvate_lyase"/>
</dbReference>
<feature type="binding site" evidence="5">
    <location>
        <position position="175"/>
    </location>
    <ligand>
        <name>substrate</name>
    </ligand>
</feature>
<dbReference type="RefSeq" id="WP_189491528.1">
    <property type="nucleotide sequence ID" value="NZ_BMZG01000003.1"/>
</dbReference>
<gene>
    <name evidence="5 6" type="primary">ubiC</name>
    <name evidence="6" type="ORF">GCM10009007_06340</name>
</gene>
<comment type="pathway">
    <text evidence="5">Cofactor biosynthesis; ubiquinone biosynthesis.</text>
</comment>
<evidence type="ECO:0000256" key="3">
    <source>
        <dbReference type="ARBA" id="ARBA00023239"/>
    </source>
</evidence>
<organism evidence="6 7">
    <name type="scientific">Formosimonas limnophila</name>
    <dbReference type="NCBI Taxonomy" id="1384487"/>
    <lineage>
        <taxon>Bacteria</taxon>
        <taxon>Pseudomonadati</taxon>
        <taxon>Pseudomonadota</taxon>
        <taxon>Betaproteobacteria</taxon>
        <taxon>Burkholderiales</taxon>
        <taxon>Burkholderiaceae</taxon>
        <taxon>Formosimonas</taxon>
    </lineage>
</organism>
<evidence type="ECO:0000256" key="5">
    <source>
        <dbReference type="HAMAP-Rule" id="MF_01632"/>
    </source>
</evidence>
<reference evidence="6" key="2">
    <citation type="submission" date="2020-09" db="EMBL/GenBank/DDBJ databases">
        <authorList>
            <person name="Sun Q."/>
            <person name="Kim S."/>
        </authorList>
    </citation>
    <scope>NUCLEOTIDE SEQUENCE</scope>
    <source>
        <strain evidence="6">KCTC 32501</strain>
    </source>
</reference>
<comment type="caution">
    <text evidence="6">The sequence shown here is derived from an EMBL/GenBank/DDBJ whole genome shotgun (WGS) entry which is preliminary data.</text>
</comment>
<reference evidence="6" key="1">
    <citation type="journal article" date="2014" name="Int. J. Syst. Evol. Microbiol.">
        <title>Complete genome sequence of Corynebacterium casei LMG S-19264T (=DSM 44701T), isolated from a smear-ripened cheese.</title>
        <authorList>
            <consortium name="US DOE Joint Genome Institute (JGI-PGF)"/>
            <person name="Walter F."/>
            <person name="Albersmeier A."/>
            <person name="Kalinowski J."/>
            <person name="Ruckert C."/>
        </authorList>
    </citation>
    <scope>NUCLEOTIDE SEQUENCE</scope>
    <source>
        <strain evidence="6">KCTC 32501</strain>
    </source>
</reference>